<evidence type="ECO:0000256" key="5">
    <source>
        <dbReference type="ARBA" id="ARBA00023180"/>
    </source>
</evidence>
<keyword evidence="5" id="KW-0325">Glycoprotein</keyword>
<dbReference type="Gene3D" id="1.10.287.410">
    <property type="match status" value="1"/>
</dbReference>
<dbReference type="PRINTS" id="PR00724">
    <property type="entry name" value="CRBOXYPTASEC"/>
</dbReference>
<protein>
    <recommendedName>
        <fullName evidence="6">Carboxypeptidase</fullName>
        <ecNumber evidence="6">3.4.16.-</ecNumber>
    </recommendedName>
</protein>
<dbReference type="Gene3D" id="3.40.50.1820">
    <property type="entry name" value="alpha/beta hydrolase"/>
    <property type="match status" value="1"/>
</dbReference>
<evidence type="ECO:0000256" key="1">
    <source>
        <dbReference type="ARBA" id="ARBA00009431"/>
    </source>
</evidence>
<keyword evidence="4 6" id="KW-0378">Hydrolase</keyword>
<keyword evidence="8" id="KW-1185">Reference proteome</keyword>
<dbReference type="InterPro" id="IPR001563">
    <property type="entry name" value="Peptidase_S10"/>
</dbReference>
<dbReference type="EMBL" id="JAACJO010000002">
    <property type="protein sequence ID" value="KAF5362402.1"/>
    <property type="molecule type" value="Genomic_DNA"/>
</dbReference>
<dbReference type="GO" id="GO:0006508">
    <property type="term" value="P:proteolysis"/>
    <property type="evidence" value="ECO:0007669"/>
    <property type="project" value="UniProtKB-KW"/>
</dbReference>
<dbReference type="PANTHER" id="PTHR11802:SF64">
    <property type="entry name" value="CARBOXYPEPTIDASE"/>
    <property type="match status" value="1"/>
</dbReference>
<comment type="similarity">
    <text evidence="1 6">Belongs to the peptidase S10 family.</text>
</comment>
<keyword evidence="2 6" id="KW-0121">Carboxypeptidase</keyword>
<proteinExistence type="inferred from homology"/>
<feature type="chain" id="PRO_5034852184" description="Carboxypeptidase" evidence="6">
    <location>
        <begin position="17"/>
        <end position="537"/>
    </location>
</feature>
<accession>A0A8H5GCE4</accession>
<reference evidence="7 8" key="1">
    <citation type="journal article" date="2020" name="ISME J.">
        <title>Uncovering the hidden diversity of litter-decomposition mechanisms in mushroom-forming fungi.</title>
        <authorList>
            <person name="Floudas D."/>
            <person name="Bentzer J."/>
            <person name="Ahren D."/>
            <person name="Johansson T."/>
            <person name="Persson P."/>
            <person name="Tunlid A."/>
        </authorList>
    </citation>
    <scope>NUCLEOTIDE SEQUENCE [LARGE SCALE GENOMIC DNA]</scope>
    <source>
        <strain evidence="7 8">CBS 146.42</strain>
    </source>
</reference>
<keyword evidence="6" id="KW-0732">Signal</keyword>
<evidence type="ECO:0000256" key="6">
    <source>
        <dbReference type="RuleBase" id="RU361156"/>
    </source>
</evidence>
<evidence type="ECO:0000313" key="7">
    <source>
        <dbReference type="EMBL" id="KAF5362402.1"/>
    </source>
</evidence>
<dbReference type="AlphaFoldDB" id="A0A8H5GCE4"/>
<organism evidence="7 8">
    <name type="scientific">Leucocoprinus leucothites</name>
    <dbReference type="NCBI Taxonomy" id="201217"/>
    <lineage>
        <taxon>Eukaryota</taxon>
        <taxon>Fungi</taxon>
        <taxon>Dikarya</taxon>
        <taxon>Basidiomycota</taxon>
        <taxon>Agaricomycotina</taxon>
        <taxon>Agaricomycetes</taxon>
        <taxon>Agaricomycetidae</taxon>
        <taxon>Agaricales</taxon>
        <taxon>Agaricineae</taxon>
        <taxon>Agaricaceae</taxon>
        <taxon>Leucocoprinus</taxon>
    </lineage>
</organism>
<evidence type="ECO:0000256" key="2">
    <source>
        <dbReference type="ARBA" id="ARBA00022645"/>
    </source>
</evidence>
<dbReference type="SUPFAM" id="SSF53474">
    <property type="entry name" value="alpha/beta-Hydrolases"/>
    <property type="match status" value="1"/>
</dbReference>
<dbReference type="PANTHER" id="PTHR11802">
    <property type="entry name" value="SERINE PROTEASE FAMILY S10 SERINE CARBOXYPEPTIDASE"/>
    <property type="match status" value="1"/>
</dbReference>
<name>A0A8H5GCE4_9AGAR</name>
<dbReference type="EC" id="3.4.16.-" evidence="6"/>
<dbReference type="GO" id="GO:0000324">
    <property type="term" value="C:fungal-type vacuole"/>
    <property type="evidence" value="ECO:0007669"/>
    <property type="project" value="TreeGrafter"/>
</dbReference>
<dbReference type="PROSITE" id="PS00131">
    <property type="entry name" value="CARBOXYPEPT_SER_SER"/>
    <property type="match status" value="1"/>
</dbReference>
<evidence type="ECO:0000256" key="4">
    <source>
        <dbReference type="ARBA" id="ARBA00022801"/>
    </source>
</evidence>
<dbReference type="GO" id="GO:0004185">
    <property type="term" value="F:serine-type carboxypeptidase activity"/>
    <property type="evidence" value="ECO:0007669"/>
    <property type="project" value="UniProtKB-UniRule"/>
</dbReference>
<keyword evidence="3 6" id="KW-0645">Protease</keyword>
<dbReference type="InterPro" id="IPR029058">
    <property type="entry name" value="AB_hydrolase_fold"/>
</dbReference>
<feature type="signal peptide" evidence="6">
    <location>
        <begin position="1"/>
        <end position="16"/>
    </location>
</feature>
<comment type="caution">
    <text evidence="7">The sequence shown here is derived from an EMBL/GenBank/DDBJ whole genome shotgun (WGS) entry which is preliminary data.</text>
</comment>
<dbReference type="InterPro" id="IPR018202">
    <property type="entry name" value="Ser_caboxypep_ser_AS"/>
</dbReference>
<dbReference type="Proteomes" id="UP000559027">
    <property type="component" value="Unassembled WGS sequence"/>
</dbReference>
<sequence>MKLSHVLVIPILTVQAVLVPFAPGKLGFLTSDTGLGVDSLGVLATSASAPSSIRRVPGQLRGVVEDSGICETTNGVHQASGYVDISEDGSIWFWFFAARNNPDTAPLALWFNGGPGSSSMIGLTQENGPCRINNDSDTVSMNPYSWNERANLLYIDQPAGVGFSTGTRVVGTSAEAARDIWTFMQIWLSDSRFSQYQNRDLAIWTESYGGHYGPSFATYFLSQNADIAAGRISGITLNLKTLAIGNGLTDPIATYQGIIDYASSNPYRIFNSTALAVANDTWTRQGGCRDSINTCNDNGTDAACFHALEVCNTDVINPLLRDINVYYVPNPSTDPYPRNATSYLNSIMSTIGADVDWAMTSSFVYSNFIRTGDWMRDSSPELENVINAGVRTLIYDGDADLLCNYKGVELLARLTSLDSLNTTFSDEWHQQEFQNWTVSGQVTGLYKNAGTLSYVRVYGAGHEVPAYTYGNLSIGQAALQMFNQIMENQSISNNDTFGGTAVGGNGSNHDNSAQDSRISLSLASSMLIPVLAFSAFL</sequence>
<evidence type="ECO:0000256" key="3">
    <source>
        <dbReference type="ARBA" id="ARBA00022670"/>
    </source>
</evidence>
<dbReference type="OrthoDB" id="443318at2759"/>
<evidence type="ECO:0000313" key="8">
    <source>
        <dbReference type="Proteomes" id="UP000559027"/>
    </source>
</evidence>
<dbReference type="Pfam" id="PF00450">
    <property type="entry name" value="Peptidase_S10"/>
    <property type="match status" value="1"/>
</dbReference>
<gene>
    <name evidence="7" type="ORF">D9756_002230</name>
</gene>